<comment type="caution">
    <text evidence="3">The sequence shown here is derived from an EMBL/GenBank/DDBJ whole genome shotgun (WGS) entry which is preliminary data.</text>
</comment>
<evidence type="ECO:0000259" key="2">
    <source>
        <dbReference type="Pfam" id="PF00534"/>
    </source>
</evidence>
<dbReference type="Gene3D" id="3.40.50.2000">
    <property type="entry name" value="Glycogen Phosphorylase B"/>
    <property type="match status" value="2"/>
</dbReference>
<dbReference type="AlphaFoldDB" id="A0A9D1YQP7"/>
<evidence type="ECO:0000313" key="4">
    <source>
        <dbReference type="Proteomes" id="UP000824007"/>
    </source>
</evidence>
<evidence type="ECO:0000256" key="1">
    <source>
        <dbReference type="SAM" id="MobiDB-lite"/>
    </source>
</evidence>
<proteinExistence type="predicted"/>
<sequence length="466" mass="52453">MRILWLLNICPPAVGKALGLECSVREGWITGALNRFLAEDGDGKGAEEMELGICFPVDPLSGTEISEKRRLYPLTAGQSRPAEGQEPAGKRQTAAGLQPAGQAPEAGREVWLYGFREDLKRPERYDPMLEKRFAQILADFRPDLVHIFGTEFPHALAMERAFRYPERTLVGIQGLVGECAKSYMADLPPAVQKSVTLRDLLRKDSLRQQQEKFRLRGEREREILSGCAHVAGRTRFDREGTLAVNPSLTWHRLNETMRACFYEGSWSRKNCRSYEIFASQGDYPLKGFHYLLLAMEEILQEFPQAHISVAGIRITGYDTLKEKLKISGYGNYLRKLMRKKGLAERVSVLGNLTDLQMKEAYLNSHVFVCPSSLENSPNSLGEAMLLGVPCAASRTGGIPDMAEDQKSALLFEKGNVHALAGCIRRIFRDDGLAEELSRQARIRGRQNHNGDANYRRMMEIYREILG</sequence>
<name>A0A9D1YQP7_9FIRM</name>
<dbReference type="CDD" id="cd03801">
    <property type="entry name" value="GT4_PimA-like"/>
    <property type="match status" value="1"/>
</dbReference>
<dbReference type="Pfam" id="PF00534">
    <property type="entry name" value="Glycos_transf_1"/>
    <property type="match status" value="1"/>
</dbReference>
<dbReference type="Proteomes" id="UP000824007">
    <property type="component" value="Unassembled WGS sequence"/>
</dbReference>
<reference evidence="3" key="1">
    <citation type="journal article" date="2021" name="PeerJ">
        <title>Extensive microbial diversity within the chicken gut microbiome revealed by metagenomics and culture.</title>
        <authorList>
            <person name="Gilroy R."/>
            <person name="Ravi A."/>
            <person name="Getino M."/>
            <person name="Pursley I."/>
            <person name="Horton D.L."/>
            <person name="Alikhan N.F."/>
            <person name="Baker D."/>
            <person name="Gharbi K."/>
            <person name="Hall N."/>
            <person name="Watson M."/>
            <person name="Adriaenssens E.M."/>
            <person name="Foster-Nyarko E."/>
            <person name="Jarju S."/>
            <person name="Secka A."/>
            <person name="Antonio M."/>
            <person name="Oren A."/>
            <person name="Chaudhuri R.R."/>
            <person name="La Ragione R."/>
            <person name="Hildebrand F."/>
            <person name="Pallen M.J."/>
        </authorList>
    </citation>
    <scope>NUCLEOTIDE SEQUENCE</scope>
    <source>
        <strain evidence="3">ChiSxjej3B15-24422</strain>
    </source>
</reference>
<organism evidence="3 4">
    <name type="scientific">Candidatus Eisenbergiella pullistercoris</name>
    <dbReference type="NCBI Taxonomy" id="2838555"/>
    <lineage>
        <taxon>Bacteria</taxon>
        <taxon>Bacillati</taxon>
        <taxon>Bacillota</taxon>
        <taxon>Clostridia</taxon>
        <taxon>Lachnospirales</taxon>
        <taxon>Lachnospiraceae</taxon>
        <taxon>Eisenbergiella</taxon>
    </lineage>
</organism>
<protein>
    <submittedName>
        <fullName evidence="3">Glycosyltransferase family 4 protein</fullName>
    </submittedName>
</protein>
<dbReference type="SUPFAM" id="SSF53756">
    <property type="entry name" value="UDP-Glycosyltransferase/glycogen phosphorylase"/>
    <property type="match status" value="1"/>
</dbReference>
<evidence type="ECO:0000313" key="3">
    <source>
        <dbReference type="EMBL" id="HIY61355.1"/>
    </source>
</evidence>
<reference evidence="3" key="2">
    <citation type="submission" date="2021-04" db="EMBL/GenBank/DDBJ databases">
        <authorList>
            <person name="Gilroy R."/>
        </authorList>
    </citation>
    <scope>NUCLEOTIDE SEQUENCE</scope>
    <source>
        <strain evidence="3">ChiSxjej3B15-24422</strain>
    </source>
</reference>
<feature type="domain" description="Glycosyl transferase family 1" evidence="2">
    <location>
        <begin position="284"/>
        <end position="441"/>
    </location>
</feature>
<dbReference type="PANTHER" id="PTHR12526">
    <property type="entry name" value="GLYCOSYLTRANSFERASE"/>
    <property type="match status" value="1"/>
</dbReference>
<dbReference type="GO" id="GO:0016757">
    <property type="term" value="F:glycosyltransferase activity"/>
    <property type="evidence" value="ECO:0007669"/>
    <property type="project" value="InterPro"/>
</dbReference>
<dbReference type="InterPro" id="IPR001296">
    <property type="entry name" value="Glyco_trans_1"/>
</dbReference>
<gene>
    <name evidence="3" type="ORF">H9831_11875</name>
</gene>
<dbReference type="EMBL" id="DXDD01000145">
    <property type="protein sequence ID" value="HIY61355.1"/>
    <property type="molecule type" value="Genomic_DNA"/>
</dbReference>
<accession>A0A9D1YQP7</accession>
<feature type="region of interest" description="Disordered" evidence="1">
    <location>
        <begin position="76"/>
        <end position="103"/>
    </location>
</feature>